<dbReference type="EMBL" id="RCDB01000002">
    <property type="protein sequence ID" value="RLK49560.1"/>
    <property type="molecule type" value="Genomic_DNA"/>
</dbReference>
<dbReference type="Pfam" id="PF00198">
    <property type="entry name" value="2-oxoacid_dh"/>
    <property type="match status" value="1"/>
</dbReference>
<evidence type="ECO:0000256" key="2">
    <source>
        <dbReference type="ARBA" id="ARBA00007317"/>
    </source>
</evidence>
<dbReference type="InterPro" id="IPR050743">
    <property type="entry name" value="2-oxoacid_DH_E2_comp"/>
</dbReference>
<dbReference type="Pfam" id="PF00364">
    <property type="entry name" value="Biotin_lipoyl"/>
    <property type="match status" value="1"/>
</dbReference>
<organism evidence="10 11">
    <name type="scientific">Microbacterium telephonicum</name>
    <dbReference type="NCBI Taxonomy" id="1714841"/>
    <lineage>
        <taxon>Bacteria</taxon>
        <taxon>Bacillati</taxon>
        <taxon>Actinomycetota</taxon>
        <taxon>Actinomycetes</taxon>
        <taxon>Micrococcales</taxon>
        <taxon>Microbacteriaceae</taxon>
        <taxon>Microbacterium</taxon>
    </lineage>
</organism>
<gene>
    <name evidence="10" type="ORF">C7474_1720</name>
</gene>
<dbReference type="Gene3D" id="4.10.320.10">
    <property type="entry name" value="E3-binding domain"/>
    <property type="match status" value="1"/>
</dbReference>
<dbReference type="InterPro" id="IPR023213">
    <property type="entry name" value="CAT-like_dom_sf"/>
</dbReference>
<dbReference type="GO" id="GO:0005737">
    <property type="term" value="C:cytoplasm"/>
    <property type="evidence" value="ECO:0007669"/>
    <property type="project" value="TreeGrafter"/>
</dbReference>
<reference evidence="10 11" key="1">
    <citation type="journal article" date="2015" name="Stand. Genomic Sci.">
        <title>Genomic Encyclopedia of Bacterial and Archaeal Type Strains, Phase III: the genomes of soil and plant-associated and newly described type strains.</title>
        <authorList>
            <person name="Whitman W.B."/>
            <person name="Woyke T."/>
            <person name="Klenk H.P."/>
            <person name="Zhou Y."/>
            <person name="Lilburn T.G."/>
            <person name="Beck B.J."/>
            <person name="De Vos P."/>
            <person name="Vandamme P."/>
            <person name="Eisen J.A."/>
            <person name="Garrity G."/>
            <person name="Hugenholtz P."/>
            <person name="Kyrpides N.C."/>
        </authorList>
    </citation>
    <scope>NUCLEOTIDE SEQUENCE [LARGE SCALE GENOMIC DNA]</scope>
    <source>
        <strain evidence="10 11">S2T63</strain>
    </source>
</reference>
<comment type="caution">
    <text evidence="10">The sequence shown here is derived from an EMBL/GenBank/DDBJ whole genome shotgun (WGS) entry which is preliminary data.</text>
</comment>
<keyword evidence="4 6" id="KW-0450">Lipoyl</keyword>
<evidence type="ECO:0000256" key="3">
    <source>
        <dbReference type="ARBA" id="ARBA00022679"/>
    </source>
</evidence>
<dbReference type="Gene3D" id="2.40.50.100">
    <property type="match status" value="1"/>
</dbReference>
<name>A0A498C9J7_9MICO</name>
<dbReference type="EC" id="2.3.1.-" evidence="6"/>
<evidence type="ECO:0000256" key="7">
    <source>
        <dbReference type="SAM" id="MobiDB-lite"/>
    </source>
</evidence>
<dbReference type="PROSITE" id="PS51826">
    <property type="entry name" value="PSBD"/>
    <property type="match status" value="1"/>
</dbReference>
<protein>
    <recommendedName>
        <fullName evidence="6">Dihydrolipoamide acetyltransferase component of pyruvate dehydrogenase complex</fullName>
        <ecNumber evidence="6">2.3.1.-</ecNumber>
    </recommendedName>
</protein>
<keyword evidence="11" id="KW-1185">Reference proteome</keyword>
<feature type="domain" description="Lipoyl-binding" evidence="8">
    <location>
        <begin position="2"/>
        <end position="77"/>
    </location>
</feature>
<dbReference type="CDD" id="cd06849">
    <property type="entry name" value="lipoyl_domain"/>
    <property type="match status" value="1"/>
</dbReference>
<dbReference type="PANTHER" id="PTHR43178">
    <property type="entry name" value="DIHYDROLIPOAMIDE ACETYLTRANSFERASE COMPONENT OF PYRUVATE DEHYDROGENASE COMPLEX"/>
    <property type="match status" value="1"/>
</dbReference>
<evidence type="ECO:0000256" key="1">
    <source>
        <dbReference type="ARBA" id="ARBA00001938"/>
    </source>
</evidence>
<dbReference type="PROSITE" id="PS50968">
    <property type="entry name" value="BIOTINYL_LIPOYL"/>
    <property type="match status" value="1"/>
</dbReference>
<evidence type="ECO:0000259" key="9">
    <source>
        <dbReference type="PROSITE" id="PS51826"/>
    </source>
</evidence>
<keyword evidence="3 6" id="KW-0808">Transferase</keyword>
<dbReference type="PANTHER" id="PTHR43178:SF5">
    <property type="entry name" value="LIPOAMIDE ACYLTRANSFERASE COMPONENT OF BRANCHED-CHAIN ALPHA-KETO ACID DEHYDROGENASE COMPLEX, MITOCHONDRIAL"/>
    <property type="match status" value="1"/>
</dbReference>
<dbReference type="InterPro" id="IPR004167">
    <property type="entry name" value="PSBD"/>
</dbReference>
<evidence type="ECO:0000256" key="4">
    <source>
        <dbReference type="ARBA" id="ARBA00022823"/>
    </source>
</evidence>
<dbReference type="OrthoDB" id="9805770at2"/>
<dbReference type="PROSITE" id="PS00189">
    <property type="entry name" value="LIPOYL"/>
    <property type="match status" value="1"/>
</dbReference>
<dbReference type="AlphaFoldDB" id="A0A498C9J7"/>
<dbReference type="Pfam" id="PF02817">
    <property type="entry name" value="E3_binding"/>
    <property type="match status" value="1"/>
</dbReference>
<keyword evidence="5 6" id="KW-0012">Acyltransferase</keyword>
<comment type="cofactor">
    <cofactor evidence="1 6">
        <name>(R)-lipoate</name>
        <dbReference type="ChEBI" id="CHEBI:83088"/>
    </cofactor>
</comment>
<evidence type="ECO:0000256" key="6">
    <source>
        <dbReference type="RuleBase" id="RU003423"/>
    </source>
</evidence>
<dbReference type="InterPro" id="IPR036625">
    <property type="entry name" value="E3-bd_dom_sf"/>
</dbReference>
<dbReference type="RefSeq" id="WP_121058898.1">
    <property type="nucleotide sequence ID" value="NZ_RCDB01000002.1"/>
</dbReference>
<dbReference type="SUPFAM" id="SSF51230">
    <property type="entry name" value="Single hybrid motif"/>
    <property type="match status" value="1"/>
</dbReference>
<dbReference type="SUPFAM" id="SSF52777">
    <property type="entry name" value="CoA-dependent acyltransferases"/>
    <property type="match status" value="1"/>
</dbReference>
<feature type="region of interest" description="Disordered" evidence="7">
    <location>
        <begin position="182"/>
        <end position="209"/>
    </location>
</feature>
<dbReference type="GO" id="GO:0016407">
    <property type="term" value="F:acetyltransferase activity"/>
    <property type="evidence" value="ECO:0007669"/>
    <property type="project" value="TreeGrafter"/>
</dbReference>
<evidence type="ECO:0000259" key="8">
    <source>
        <dbReference type="PROSITE" id="PS50968"/>
    </source>
</evidence>
<evidence type="ECO:0000256" key="5">
    <source>
        <dbReference type="ARBA" id="ARBA00023315"/>
    </source>
</evidence>
<dbReference type="InterPro" id="IPR001078">
    <property type="entry name" value="2-oxoacid_DH_actylTfrase"/>
</dbReference>
<comment type="similarity">
    <text evidence="2 6">Belongs to the 2-oxoacid dehydrogenase family.</text>
</comment>
<sequence length="446" mass="46276">MIAEFRLPDLGEGLPEAEIVSWHVAEGDTVALNQTIADVETAKAIVEIPSPYAGTVTALRHAEGDVVPVGEVILAVEVAAGDDDVLPNLVGYGAAPRSDARPRRRARGAGAATAVVEAGSRAPHDDLPPDASPLTGPVERPRSTPPVRTLARELGVDLAAVAGTGPDGLIVRADVERAAAAATPVRTSGPDSVAGSEVAASARSEREVPVGPDVREVRIPVRGVRKQTAAAMVASAFTAPHVTCFLDVDVTGSLRLLDELRADPALEGRRLGILALAARATCLALGRHGDLNARFEVEASEIVQYRHVDLGIAVATERGLIVPHIPDAQRLGLVELSDALGSLAERARAGRSGVAELSGGTFSITNFGVFGVDSGTPILPPGQSGILGLGAVRRRPWEHEGELALRDVMTLSLSFDHRVADGAEGSRLLAAIGGLLRDPARALLYG</sequence>
<keyword evidence="10" id="KW-0670">Pyruvate</keyword>
<accession>A0A498C9J7</accession>
<evidence type="ECO:0000313" key="10">
    <source>
        <dbReference type="EMBL" id="RLK49560.1"/>
    </source>
</evidence>
<dbReference type="InterPro" id="IPR000089">
    <property type="entry name" value="Biotin_lipoyl"/>
</dbReference>
<proteinExistence type="inferred from homology"/>
<feature type="compositionally biased region" description="Low complexity" evidence="7">
    <location>
        <begin position="108"/>
        <end position="120"/>
    </location>
</feature>
<feature type="domain" description="Peripheral subunit-binding (PSBD)" evidence="9">
    <location>
        <begin position="142"/>
        <end position="179"/>
    </location>
</feature>
<dbReference type="Proteomes" id="UP000273158">
    <property type="component" value="Unassembled WGS sequence"/>
</dbReference>
<dbReference type="InterPro" id="IPR011053">
    <property type="entry name" value="Single_hybrid_motif"/>
</dbReference>
<dbReference type="Gene3D" id="3.30.559.10">
    <property type="entry name" value="Chloramphenicol acetyltransferase-like domain"/>
    <property type="match status" value="1"/>
</dbReference>
<dbReference type="GO" id="GO:0031405">
    <property type="term" value="F:lipoic acid binding"/>
    <property type="evidence" value="ECO:0007669"/>
    <property type="project" value="TreeGrafter"/>
</dbReference>
<dbReference type="SUPFAM" id="SSF47005">
    <property type="entry name" value="Peripheral subunit-binding domain of 2-oxo acid dehydrogenase complex"/>
    <property type="match status" value="1"/>
</dbReference>
<dbReference type="InterPro" id="IPR003016">
    <property type="entry name" value="2-oxoA_DH_lipoyl-BS"/>
</dbReference>
<feature type="region of interest" description="Disordered" evidence="7">
    <location>
        <begin position="92"/>
        <end position="146"/>
    </location>
</feature>
<evidence type="ECO:0000313" key="11">
    <source>
        <dbReference type="Proteomes" id="UP000273158"/>
    </source>
</evidence>